<name>A0A4Y3VVR7_9ACTN</name>
<sequence>MLEVAFGANADTDLEILAGGGVIAAYATDGARPAIPFWQLGFPNVTVHFLGSDVKPSSAATPEGAS</sequence>
<organism evidence="1 2">
    <name type="scientific">Streptomyces spinoverrucosus</name>
    <dbReference type="NCBI Taxonomy" id="284043"/>
    <lineage>
        <taxon>Bacteria</taxon>
        <taxon>Bacillati</taxon>
        <taxon>Actinomycetota</taxon>
        <taxon>Actinomycetes</taxon>
        <taxon>Kitasatosporales</taxon>
        <taxon>Streptomycetaceae</taxon>
        <taxon>Streptomyces</taxon>
    </lineage>
</organism>
<dbReference type="Proteomes" id="UP000317881">
    <property type="component" value="Unassembled WGS sequence"/>
</dbReference>
<dbReference type="EMBL" id="BJND01000097">
    <property type="protein sequence ID" value="GEC10215.1"/>
    <property type="molecule type" value="Genomic_DNA"/>
</dbReference>
<accession>A0A4Y3VVR7</accession>
<evidence type="ECO:0000313" key="1">
    <source>
        <dbReference type="EMBL" id="GEC10215.1"/>
    </source>
</evidence>
<protein>
    <submittedName>
        <fullName evidence="1">Uncharacterized protein</fullName>
    </submittedName>
</protein>
<gene>
    <name evidence="1" type="ORF">SSP24_78700</name>
</gene>
<dbReference type="AlphaFoldDB" id="A0A4Y3VVR7"/>
<comment type="caution">
    <text evidence="1">The sequence shown here is derived from an EMBL/GenBank/DDBJ whole genome shotgun (WGS) entry which is preliminary data.</text>
</comment>
<proteinExistence type="predicted"/>
<evidence type="ECO:0000313" key="2">
    <source>
        <dbReference type="Proteomes" id="UP000317881"/>
    </source>
</evidence>
<dbReference type="OrthoDB" id="7355832at2"/>
<reference evidence="1 2" key="1">
    <citation type="submission" date="2019-06" db="EMBL/GenBank/DDBJ databases">
        <title>Whole genome shotgun sequence of Streptomyces spinoverrucosus NBRC 14228.</title>
        <authorList>
            <person name="Hosoyama A."/>
            <person name="Uohara A."/>
            <person name="Ohji S."/>
            <person name="Ichikawa N."/>
        </authorList>
    </citation>
    <scope>NUCLEOTIDE SEQUENCE [LARGE SCALE GENOMIC DNA]</scope>
    <source>
        <strain evidence="1 2">NBRC 14228</strain>
    </source>
</reference>
<keyword evidence="2" id="KW-1185">Reference proteome</keyword>
<dbReference type="RefSeq" id="WP_141315581.1">
    <property type="nucleotide sequence ID" value="NZ_BJND01000097.1"/>
</dbReference>